<organism evidence="1 2">
    <name type="scientific">Brassica carinata</name>
    <name type="common">Ethiopian mustard</name>
    <name type="synonym">Abyssinian cabbage</name>
    <dbReference type="NCBI Taxonomy" id="52824"/>
    <lineage>
        <taxon>Eukaryota</taxon>
        <taxon>Viridiplantae</taxon>
        <taxon>Streptophyta</taxon>
        <taxon>Embryophyta</taxon>
        <taxon>Tracheophyta</taxon>
        <taxon>Spermatophyta</taxon>
        <taxon>Magnoliopsida</taxon>
        <taxon>eudicotyledons</taxon>
        <taxon>Gunneridae</taxon>
        <taxon>Pentapetalae</taxon>
        <taxon>rosids</taxon>
        <taxon>malvids</taxon>
        <taxon>Brassicales</taxon>
        <taxon>Brassicaceae</taxon>
        <taxon>Brassiceae</taxon>
        <taxon>Brassica</taxon>
    </lineage>
</organism>
<name>A0A8X7QEV1_BRACI</name>
<protein>
    <submittedName>
        <fullName evidence="1">Uncharacterized protein</fullName>
    </submittedName>
</protein>
<evidence type="ECO:0000313" key="1">
    <source>
        <dbReference type="EMBL" id="KAG2268940.1"/>
    </source>
</evidence>
<sequence length="106" mass="10982">MPSPEPLKPPLKSSIFALSSSPPSSALPDLWKKIVHGGSGSGVKARSWRGRRGEALSAAFCVLRGIRVKTDGWLPVLIRSEGDVVAAGCVRAAAKPRGLGLLVGGL</sequence>
<dbReference type="Proteomes" id="UP000886595">
    <property type="component" value="Unassembled WGS sequence"/>
</dbReference>
<proteinExistence type="predicted"/>
<keyword evidence="2" id="KW-1185">Reference proteome</keyword>
<dbReference type="AlphaFoldDB" id="A0A8X7QEV1"/>
<comment type="caution">
    <text evidence="1">The sequence shown here is derived from an EMBL/GenBank/DDBJ whole genome shotgun (WGS) entry which is preliminary data.</text>
</comment>
<accession>A0A8X7QEV1</accession>
<reference evidence="1 2" key="1">
    <citation type="submission" date="2020-02" db="EMBL/GenBank/DDBJ databases">
        <authorList>
            <person name="Ma Q."/>
            <person name="Huang Y."/>
            <person name="Song X."/>
            <person name="Pei D."/>
        </authorList>
    </citation>
    <scope>NUCLEOTIDE SEQUENCE [LARGE SCALE GENOMIC DNA]</scope>
    <source>
        <strain evidence="1">Sxm20200214</strain>
        <tissue evidence="1">Leaf</tissue>
    </source>
</reference>
<evidence type="ECO:0000313" key="2">
    <source>
        <dbReference type="Proteomes" id="UP000886595"/>
    </source>
</evidence>
<gene>
    <name evidence="1" type="ORF">Bca52824_063495</name>
</gene>
<dbReference type="EMBL" id="JAAMPC010000013">
    <property type="protein sequence ID" value="KAG2268940.1"/>
    <property type="molecule type" value="Genomic_DNA"/>
</dbReference>